<proteinExistence type="predicted"/>
<keyword evidence="2" id="KW-1185">Reference proteome</keyword>
<comment type="caution">
    <text evidence="1">The sequence shown here is derived from an EMBL/GenBank/DDBJ whole genome shotgun (WGS) entry which is preliminary data.</text>
</comment>
<dbReference type="Proteomes" id="UP001143856">
    <property type="component" value="Unassembled WGS sequence"/>
</dbReference>
<name>A0ACC1PPE3_9PEZI</name>
<dbReference type="EMBL" id="JAPDGR010000035">
    <property type="protein sequence ID" value="KAJ2998137.1"/>
    <property type="molecule type" value="Genomic_DNA"/>
</dbReference>
<reference evidence="1" key="1">
    <citation type="submission" date="2022-10" db="EMBL/GenBank/DDBJ databases">
        <title>Genome Sequence of Xylaria curta.</title>
        <authorList>
            <person name="Buettner E."/>
        </authorList>
    </citation>
    <scope>NUCLEOTIDE SEQUENCE</scope>
    <source>
        <strain evidence="1">Babe10</strain>
    </source>
</reference>
<organism evidence="1 2">
    <name type="scientific">Xylaria curta</name>
    <dbReference type="NCBI Taxonomy" id="42375"/>
    <lineage>
        <taxon>Eukaryota</taxon>
        <taxon>Fungi</taxon>
        <taxon>Dikarya</taxon>
        <taxon>Ascomycota</taxon>
        <taxon>Pezizomycotina</taxon>
        <taxon>Sordariomycetes</taxon>
        <taxon>Xylariomycetidae</taxon>
        <taxon>Xylariales</taxon>
        <taxon>Xylariaceae</taxon>
        <taxon>Xylaria</taxon>
    </lineage>
</organism>
<evidence type="ECO:0000313" key="2">
    <source>
        <dbReference type="Proteomes" id="UP001143856"/>
    </source>
</evidence>
<gene>
    <name evidence="1" type="ORF">NUW58_g418</name>
</gene>
<accession>A0ACC1PPE3</accession>
<sequence>MAFAGAYTTSTPWTDALPMGAQVTEYQQGRYPARTGFSQNPKRPGKVVPVPKRDPGLDKARHSPSSSVPSTYRDKKFEATRGTNSEIDELPNDYSNVWKFKEAVPDYSDSNDSIDSRSTVSQASTATTVDENALEALFRGLLNQKGLNNLWPQIVVGQISRSDARHTIDRFIRRFAEDLECLATKTNDVEDEASRRIILSSSKFVRRHRAKITSRICQAHETQEKFSYADTDTEDTAVIIEDTPDADSDPFTFSIAEDFIFGTEPIRYLEVNLASFIRQREQKQFSPLATNLRSFVSSVTQFLFHAPRPSGKKRVKWTCICGYQVIDDYESKHEGAVEALEYRLKQYNQATQSYGQDNETGQSSVATPDSSKGPISTIIQWFRKAFTKPRSRGLPSHRNDSNGPSIQLGSCGRSARLAQAHHNFVLLCVPYLRWGLRLHNSEICRINSDQQFFQLLRQCYRNQRVGNIRGIFRIFTKVRALQFVKFEVFRNKLVDVRACPSMPTPGNEYAYDPTDTIPPIGSNMLMHLFENPEHADVTLFLYNRFPKKLRAQLEACPLKGSSIGWGVEFVEGVDWHIVFAVSCLGFLFCLIFAVAWAATKGDIQGGFGIASFLLAFVVFCISDRKQVTHLTPSLLHGNGSVAKGSVTTSTKLRH</sequence>
<evidence type="ECO:0000313" key="1">
    <source>
        <dbReference type="EMBL" id="KAJ2998137.1"/>
    </source>
</evidence>
<protein>
    <submittedName>
        <fullName evidence="1">Uncharacterized protein</fullName>
    </submittedName>
</protein>